<dbReference type="AlphaFoldDB" id="D0MSZ4"/>
<dbReference type="VEuPathDB" id="FungiDB:PITG_00137"/>
<accession>D0MSZ4</accession>
<evidence type="ECO:0000313" key="2">
    <source>
        <dbReference type="EMBL" id="EEY57578.1"/>
    </source>
</evidence>
<dbReference type="InParanoid" id="D0MSZ4"/>
<proteinExistence type="predicted"/>
<reference evidence="3" key="1">
    <citation type="journal article" date="2009" name="Nature">
        <title>Genome sequence and analysis of the Irish potato famine pathogen Phytophthora infestans.</title>
        <authorList>
            <consortium name="The Broad Institute Genome Sequencing Platform"/>
            <person name="Haas B.J."/>
            <person name="Kamoun S."/>
            <person name="Zody M.C."/>
            <person name="Jiang R.H."/>
            <person name="Handsaker R.E."/>
            <person name="Cano L.M."/>
            <person name="Grabherr M."/>
            <person name="Kodira C.D."/>
            <person name="Raffaele S."/>
            <person name="Torto-Alalibo T."/>
            <person name="Bozkurt T.O."/>
            <person name="Ah-Fong A.M."/>
            <person name="Alvarado L."/>
            <person name="Anderson V.L."/>
            <person name="Armstrong M.R."/>
            <person name="Avrova A."/>
            <person name="Baxter L."/>
            <person name="Beynon J."/>
            <person name="Boevink P.C."/>
            <person name="Bollmann S.R."/>
            <person name="Bos J.I."/>
            <person name="Bulone V."/>
            <person name="Cai G."/>
            <person name="Cakir C."/>
            <person name="Carrington J.C."/>
            <person name="Chawner M."/>
            <person name="Conti L."/>
            <person name="Costanzo S."/>
            <person name="Ewan R."/>
            <person name="Fahlgren N."/>
            <person name="Fischbach M.A."/>
            <person name="Fugelstad J."/>
            <person name="Gilroy E.M."/>
            <person name="Gnerre S."/>
            <person name="Green P.J."/>
            <person name="Grenville-Briggs L.J."/>
            <person name="Griffith J."/>
            <person name="Grunwald N.J."/>
            <person name="Horn K."/>
            <person name="Horner N.R."/>
            <person name="Hu C.H."/>
            <person name="Huitema E."/>
            <person name="Jeong D.H."/>
            <person name="Jones A.M."/>
            <person name="Jones J.D."/>
            <person name="Jones R.W."/>
            <person name="Karlsson E.K."/>
            <person name="Kunjeti S.G."/>
            <person name="Lamour K."/>
            <person name="Liu Z."/>
            <person name="Ma L."/>
            <person name="Maclean D."/>
            <person name="Chibucos M.C."/>
            <person name="McDonald H."/>
            <person name="McWalters J."/>
            <person name="Meijer H.J."/>
            <person name="Morgan W."/>
            <person name="Morris P.F."/>
            <person name="Munro C.A."/>
            <person name="O'Neill K."/>
            <person name="Ospina-Giraldo M."/>
            <person name="Pinzon A."/>
            <person name="Pritchard L."/>
            <person name="Ramsahoye B."/>
            <person name="Ren Q."/>
            <person name="Restrepo S."/>
            <person name="Roy S."/>
            <person name="Sadanandom A."/>
            <person name="Savidor A."/>
            <person name="Schornack S."/>
            <person name="Schwartz D.C."/>
            <person name="Schumann U.D."/>
            <person name="Schwessinger B."/>
            <person name="Seyer L."/>
            <person name="Sharpe T."/>
            <person name="Silvar C."/>
            <person name="Song J."/>
            <person name="Studholme D.J."/>
            <person name="Sykes S."/>
            <person name="Thines M."/>
            <person name="van de Vondervoort P.J."/>
            <person name="Phuntumart V."/>
            <person name="Wawra S."/>
            <person name="Weide R."/>
            <person name="Win J."/>
            <person name="Young C."/>
            <person name="Zhou S."/>
            <person name="Fry W."/>
            <person name="Meyers B.C."/>
            <person name="van West P."/>
            <person name="Ristaino J."/>
            <person name="Govers F."/>
            <person name="Birch P.R."/>
            <person name="Whisson S.C."/>
            <person name="Judelson H.S."/>
            <person name="Nusbaum C."/>
        </authorList>
    </citation>
    <scope>NUCLEOTIDE SEQUENCE [LARGE SCALE GENOMIC DNA]</scope>
    <source>
        <strain evidence="3">T30-4</strain>
    </source>
</reference>
<organism evidence="2 3">
    <name type="scientific">Phytophthora infestans (strain T30-4)</name>
    <name type="common">Potato late blight agent</name>
    <dbReference type="NCBI Taxonomy" id="403677"/>
    <lineage>
        <taxon>Eukaryota</taxon>
        <taxon>Sar</taxon>
        <taxon>Stramenopiles</taxon>
        <taxon>Oomycota</taxon>
        <taxon>Peronosporomycetes</taxon>
        <taxon>Peronosporales</taxon>
        <taxon>Peronosporaceae</taxon>
        <taxon>Phytophthora</taxon>
    </lineage>
</organism>
<dbReference type="Proteomes" id="UP000006643">
    <property type="component" value="Unassembled WGS sequence"/>
</dbReference>
<feature type="compositionally biased region" description="Pro residues" evidence="1">
    <location>
        <begin position="77"/>
        <end position="90"/>
    </location>
</feature>
<dbReference type="RefSeq" id="XP_002908764.1">
    <property type="nucleotide sequence ID" value="XM_002908718.1"/>
</dbReference>
<keyword evidence="3" id="KW-1185">Reference proteome</keyword>
<feature type="compositionally biased region" description="Polar residues" evidence="1">
    <location>
        <begin position="52"/>
        <end position="76"/>
    </location>
</feature>
<sequence length="90" mass="9774">MGRHPKLGSGCRQTFNHTRTRPVAHSLAELKTHKTAPDNEASTLSLKVFRSTTQTSNSNVQAPQLRLSANQESILSPPSPPHPPPQPTTT</sequence>
<protein>
    <submittedName>
        <fullName evidence="2">Uncharacterized protein</fullName>
    </submittedName>
</protein>
<feature type="region of interest" description="Disordered" evidence="1">
    <location>
        <begin position="1"/>
        <end position="22"/>
    </location>
</feature>
<evidence type="ECO:0000256" key="1">
    <source>
        <dbReference type="SAM" id="MobiDB-lite"/>
    </source>
</evidence>
<dbReference type="KEGG" id="pif:PITG_00137"/>
<feature type="region of interest" description="Disordered" evidence="1">
    <location>
        <begin position="52"/>
        <end position="90"/>
    </location>
</feature>
<name>D0MSZ4_PHYIT</name>
<gene>
    <name evidence="2" type="ORF">PITG_00137</name>
</gene>
<dbReference type="GeneID" id="9476731"/>
<evidence type="ECO:0000313" key="3">
    <source>
        <dbReference type="Proteomes" id="UP000006643"/>
    </source>
</evidence>
<dbReference type="HOGENOM" id="CLU_2445553_0_0_1"/>
<dbReference type="EMBL" id="DS028118">
    <property type="protein sequence ID" value="EEY57578.1"/>
    <property type="molecule type" value="Genomic_DNA"/>
</dbReference>